<comment type="catalytic activity">
    <reaction evidence="7 8">
        <text>deamido-NAD(+) + L-glutamine + ATP + H2O = L-glutamate + AMP + diphosphate + NAD(+) + H(+)</text>
        <dbReference type="Rhea" id="RHEA:24384"/>
        <dbReference type="ChEBI" id="CHEBI:15377"/>
        <dbReference type="ChEBI" id="CHEBI:15378"/>
        <dbReference type="ChEBI" id="CHEBI:29985"/>
        <dbReference type="ChEBI" id="CHEBI:30616"/>
        <dbReference type="ChEBI" id="CHEBI:33019"/>
        <dbReference type="ChEBI" id="CHEBI:57540"/>
        <dbReference type="ChEBI" id="CHEBI:58359"/>
        <dbReference type="ChEBI" id="CHEBI:58437"/>
        <dbReference type="ChEBI" id="CHEBI:456215"/>
        <dbReference type="EC" id="6.3.5.1"/>
    </reaction>
</comment>
<keyword evidence="12" id="KW-1185">Reference proteome</keyword>
<dbReference type="GO" id="GO:0004359">
    <property type="term" value="F:glutaminase activity"/>
    <property type="evidence" value="ECO:0007669"/>
    <property type="project" value="InterPro"/>
</dbReference>
<feature type="binding site" evidence="7">
    <location>
        <position position="182"/>
    </location>
    <ligand>
        <name>L-glutamine</name>
        <dbReference type="ChEBI" id="CHEBI:58359"/>
    </ligand>
</feature>
<evidence type="ECO:0000256" key="5">
    <source>
        <dbReference type="ARBA" id="ARBA00022840"/>
    </source>
</evidence>
<feature type="active site" description="Nucleophile; for glutaminase activity" evidence="7">
    <location>
        <position position="150"/>
    </location>
</feature>
<dbReference type="FunFam" id="3.40.50.620:FF:000106">
    <property type="entry name" value="Glutamine-dependent NAD(+) synthetase"/>
    <property type="match status" value="1"/>
</dbReference>
<evidence type="ECO:0000256" key="4">
    <source>
        <dbReference type="ARBA" id="ARBA00022741"/>
    </source>
</evidence>
<dbReference type="Pfam" id="PF00795">
    <property type="entry name" value="CN_hydrolase"/>
    <property type="match status" value="1"/>
</dbReference>
<evidence type="ECO:0000256" key="9">
    <source>
        <dbReference type="RuleBase" id="RU003811"/>
    </source>
</evidence>
<dbReference type="Pfam" id="PF02540">
    <property type="entry name" value="NAD_synthase"/>
    <property type="match status" value="1"/>
</dbReference>
<feature type="binding site" evidence="7">
    <location>
        <position position="375"/>
    </location>
    <ligand>
        <name>deamido-NAD(+)</name>
        <dbReference type="ChEBI" id="CHEBI:58437"/>
        <note>ligand shared between two neighboring subunits</note>
    </ligand>
</feature>
<dbReference type="HAMAP" id="MF_02090">
    <property type="entry name" value="NadE_glutamine_dep"/>
    <property type="match status" value="1"/>
</dbReference>
<evidence type="ECO:0000256" key="3">
    <source>
        <dbReference type="ARBA" id="ARBA00022598"/>
    </source>
</evidence>
<dbReference type="EMBL" id="CAHS01000023">
    <property type="protein sequence ID" value="CCG89143.1"/>
    <property type="molecule type" value="Genomic_DNA"/>
</dbReference>
<comment type="caution">
    <text evidence="7">Lacks conserved residue(s) required for the propagation of feature annotation.</text>
</comment>
<feature type="binding site" evidence="7">
    <location>
        <position position="523"/>
    </location>
    <ligand>
        <name>deamido-NAD(+)</name>
        <dbReference type="ChEBI" id="CHEBI:58437"/>
        <note>ligand shared between two neighboring subunits</note>
    </ligand>
</feature>
<dbReference type="NCBIfam" id="TIGR00552">
    <property type="entry name" value="nadE"/>
    <property type="match status" value="1"/>
</dbReference>
<name>V5ZCP2_9GAMM</name>
<dbReference type="STRING" id="1161919.EPIR_3780"/>
<feature type="active site" description="For glutaminase activity" evidence="7">
    <location>
        <position position="114"/>
    </location>
</feature>
<dbReference type="PANTHER" id="PTHR23090:SF9">
    <property type="entry name" value="GLUTAMINE-DEPENDENT NAD(+) SYNTHETASE"/>
    <property type="match status" value="1"/>
</dbReference>
<comment type="pathway">
    <text evidence="1 7 8">Cofactor biosynthesis; NAD(+) biosynthesis; NAD(+) from deamido-NAD(+) (L-Gln route): step 1/1.</text>
</comment>
<dbReference type="NCBIfam" id="NF010588">
    <property type="entry name" value="PRK13981.1"/>
    <property type="match status" value="1"/>
</dbReference>
<dbReference type="InterPro" id="IPR022310">
    <property type="entry name" value="NAD/GMP_synthase"/>
</dbReference>
<feature type="binding site" evidence="7">
    <location>
        <begin position="291"/>
        <end position="298"/>
    </location>
    <ligand>
        <name>ATP</name>
        <dbReference type="ChEBI" id="CHEBI:30616"/>
    </ligand>
</feature>
<dbReference type="UniPathway" id="UPA00253">
    <property type="reaction ID" value="UER00334"/>
</dbReference>
<dbReference type="PROSITE" id="PS50263">
    <property type="entry name" value="CN_HYDROLASE"/>
    <property type="match status" value="1"/>
</dbReference>
<evidence type="ECO:0000256" key="6">
    <source>
        <dbReference type="ARBA" id="ARBA00023027"/>
    </source>
</evidence>
<dbReference type="AlphaFoldDB" id="V5ZCP2"/>
<evidence type="ECO:0000313" key="12">
    <source>
        <dbReference type="Proteomes" id="UP000018217"/>
    </source>
</evidence>
<keyword evidence="4 7" id="KW-0547">Nucleotide-binding</keyword>
<dbReference type="OrthoDB" id="9760188at2"/>
<dbReference type="CDD" id="cd00553">
    <property type="entry name" value="NAD_synthase"/>
    <property type="match status" value="1"/>
</dbReference>
<proteinExistence type="inferred from homology"/>
<dbReference type="GO" id="GO:0003952">
    <property type="term" value="F:NAD+ synthase (glutamine-hydrolyzing) activity"/>
    <property type="evidence" value="ECO:0007669"/>
    <property type="project" value="UniProtKB-UniRule"/>
</dbReference>
<comment type="similarity">
    <text evidence="9">Belongs to the NAD synthetase family.</text>
</comment>
<dbReference type="InterPro" id="IPR003694">
    <property type="entry name" value="NAD_synthase"/>
</dbReference>
<dbReference type="Proteomes" id="UP000018217">
    <property type="component" value="Unassembled WGS sequence"/>
</dbReference>
<dbReference type="GO" id="GO:0008795">
    <property type="term" value="F:NAD+ synthase activity"/>
    <property type="evidence" value="ECO:0007669"/>
    <property type="project" value="UniProtKB-UniRule"/>
</dbReference>
<dbReference type="EC" id="6.3.5.1" evidence="7 8"/>
<comment type="similarity">
    <text evidence="2 7 8">In the C-terminal section; belongs to the NAD synthetase family.</text>
</comment>
<dbReference type="PANTHER" id="PTHR23090">
    <property type="entry name" value="NH 3 /GLUTAMINE-DEPENDENT NAD + SYNTHETASE"/>
    <property type="match status" value="1"/>
</dbReference>
<dbReference type="InterPro" id="IPR014729">
    <property type="entry name" value="Rossmann-like_a/b/a_fold"/>
</dbReference>
<dbReference type="InterPro" id="IPR014445">
    <property type="entry name" value="Gln-dep_NAD_synthase"/>
</dbReference>
<organism evidence="11 12">
    <name type="scientific">Erwinia piriflorinigrans CFBP 5888</name>
    <dbReference type="NCBI Taxonomy" id="1161919"/>
    <lineage>
        <taxon>Bacteria</taxon>
        <taxon>Pseudomonadati</taxon>
        <taxon>Pseudomonadota</taxon>
        <taxon>Gammaproteobacteria</taxon>
        <taxon>Enterobacterales</taxon>
        <taxon>Erwiniaceae</taxon>
        <taxon>Erwinia</taxon>
    </lineage>
</organism>
<evidence type="ECO:0000256" key="1">
    <source>
        <dbReference type="ARBA" id="ARBA00005188"/>
    </source>
</evidence>
<dbReference type="PIRSF" id="PIRSF006630">
    <property type="entry name" value="NADS_GAT"/>
    <property type="match status" value="1"/>
</dbReference>
<dbReference type="GO" id="GO:0009435">
    <property type="term" value="P:NAD+ biosynthetic process"/>
    <property type="evidence" value="ECO:0007669"/>
    <property type="project" value="UniProtKB-UniRule"/>
</dbReference>
<accession>V5ZCP2</accession>
<dbReference type="Gene3D" id="3.60.110.10">
    <property type="entry name" value="Carbon-nitrogen hydrolase"/>
    <property type="match status" value="1"/>
</dbReference>
<comment type="caution">
    <text evidence="11">The sequence shown here is derived from an EMBL/GenBank/DDBJ whole genome shotgun (WGS) entry which is preliminary data.</text>
</comment>
<dbReference type="RefSeq" id="WP_023656869.1">
    <property type="nucleotide sequence ID" value="NZ_CAHS01000023.1"/>
</dbReference>
<dbReference type="GO" id="GO:0005524">
    <property type="term" value="F:ATP binding"/>
    <property type="evidence" value="ECO:0007669"/>
    <property type="project" value="UniProtKB-UniRule"/>
</dbReference>
<feature type="binding site" evidence="7">
    <location>
        <position position="399"/>
    </location>
    <ligand>
        <name>ATP</name>
        <dbReference type="ChEBI" id="CHEBI:30616"/>
    </ligand>
</feature>
<feature type="binding site" evidence="7">
    <location>
        <position position="404"/>
    </location>
    <ligand>
        <name>deamido-NAD(+)</name>
        <dbReference type="ChEBI" id="CHEBI:58437"/>
        <note>ligand shared between two neighboring subunits</note>
    </ligand>
</feature>
<evidence type="ECO:0000313" key="11">
    <source>
        <dbReference type="EMBL" id="CCG89143.1"/>
    </source>
</evidence>
<dbReference type="CDD" id="cd07570">
    <property type="entry name" value="GAT_Gln-NAD-synth"/>
    <property type="match status" value="1"/>
</dbReference>
<comment type="function">
    <text evidence="7">Catalyzes the ATP-dependent amidation of deamido-NAD to form NAD. Uses L-glutamine as a nitrogen source.</text>
</comment>
<evidence type="ECO:0000256" key="2">
    <source>
        <dbReference type="ARBA" id="ARBA00007145"/>
    </source>
</evidence>
<protein>
    <recommendedName>
        <fullName evidence="7 8">Glutamine-dependent NAD(+) synthetase</fullName>
        <ecNumber evidence="7 8">6.3.5.1</ecNumber>
    </recommendedName>
    <alternativeName>
        <fullName evidence="7 8">NAD(+) synthase [glutamine-hydrolyzing]</fullName>
    </alternativeName>
</protein>
<dbReference type="InterPro" id="IPR036526">
    <property type="entry name" value="C-N_Hydrolase_sf"/>
</dbReference>
<dbReference type="GO" id="GO:0005737">
    <property type="term" value="C:cytoplasm"/>
    <property type="evidence" value="ECO:0007669"/>
    <property type="project" value="InterPro"/>
</dbReference>
<sequence>MTDDLCFEFCVLNSRVGDVGGNSQRILHAWREAELRGVDLLFLPEMALSGYPAEDLVLRHAFMQQTERTVEHLVAVSATMHTALMLTTPWFYQGRLINGALLIERGEIVQVTAKYQLPTYGVFDELRWFASGNEPCPVAFRGQLLGVMICEDVWLPEVSQTLKQAGATILISLNASPWTQNKYGQRLQVLRQRAAETGLPVVYFNLLGGQDELVFDGGGCVVNAQGEVTERWPAWQETHYSLRLEVKTGQPVNGQPLRAEQIDSLGEIYTALMWGLRDYVRKNGFSQVLLGLSGGIDSALVAVLAADALGAQQVRAVMLPSRYSSQGSLDDARELAQRCAIGLSLLPIAGAHTALEQTLSDLLVDEPIKDLTGQNIQARSRGTLLMALSNQWQALLLSTGNKSEVAVGYCTLYGDMCGGFNPLKDVYKTQVYALCHWRNQHLPLSGRMQGLDVIPQTILTKAPSAELKPGQQDSDSLPPYEVLDALLHMLIEENLTDRDIAAKGFEPADIRRVAALLEGAEYKRRQAAPGTKISDMALSRERRYPITHGFSFTTDRGASV</sequence>
<keyword evidence="6 7" id="KW-0520">NAD</keyword>
<keyword evidence="5 7" id="KW-0067">ATP-binding</keyword>
<feature type="binding site" evidence="7">
    <location>
        <position position="176"/>
    </location>
    <ligand>
        <name>L-glutamine</name>
        <dbReference type="ChEBI" id="CHEBI:58359"/>
    </ligand>
</feature>
<reference evidence="11 12" key="1">
    <citation type="journal article" date="2013" name="Syst. Appl. Microbiol.">
        <title>Phylogenetic position and virulence apparatus of the pear flower necrosis pathogen Erwinia piriflorinigrans CFBP 5888T as assessed by comparative genomics.</title>
        <authorList>
            <person name="Smits T.H."/>
            <person name="Rezzonico F."/>
            <person name="Lopez M.M."/>
            <person name="Blom J."/>
            <person name="Goesmann A."/>
            <person name="Frey J.E."/>
            <person name="Duffy B."/>
        </authorList>
    </citation>
    <scope>NUCLEOTIDE SEQUENCE [LARGE SCALE GENOMIC DNA]</scope>
    <source>
        <strain evidence="12">CFBP5888</strain>
    </source>
</reference>
<evidence type="ECO:0000256" key="8">
    <source>
        <dbReference type="PIRNR" id="PIRNR006630"/>
    </source>
</evidence>
<dbReference type="SUPFAM" id="SSF56317">
    <property type="entry name" value="Carbon-nitrogen hydrolase"/>
    <property type="match status" value="1"/>
</dbReference>
<dbReference type="SUPFAM" id="SSF52402">
    <property type="entry name" value="Adenine nucleotide alpha hydrolases-like"/>
    <property type="match status" value="1"/>
</dbReference>
<evidence type="ECO:0000259" key="10">
    <source>
        <dbReference type="PROSITE" id="PS50263"/>
    </source>
</evidence>
<feature type="domain" description="CN hydrolase" evidence="10">
    <location>
        <begin position="1"/>
        <end position="248"/>
    </location>
</feature>
<dbReference type="InterPro" id="IPR003010">
    <property type="entry name" value="C-N_Hydrolase"/>
</dbReference>
<gene>
    <name evidence="7 11" type="primary">nadE</name>
    <name evidence="11" type="ORF">EPIR_3780</name>
</gene>
<dbReference type="Gene3D" id="3.40.50.620">
    <property type="entry name" value="HUPs"/>
    <property type="match status" value="1"/>
</dbReference>
<feature type="active site" description="Proton acceptor; for glutaminase activity" evidence="7">
    <location>
        <position position="45"/>
    </location>
</feature>
<evidence type="ECO:0000256" key="7">
    <source>
        <dbReference type="HAMAP-Rule" id="MF_02090"/>
    </source>
</evidence>
<keyword evidence="3 7" id="KW-0436">Ligase</keyword>
<feature type="binding site" evidence="7">
    <location>
        <position position="120"/>
    </location>
    <ligand>
        <name>L-glutamine</name>
        <dbReference type="ChEBI" id="CHEBI:58359"/>
    </ligand>
</feature>